<dbReference type="Gene3D" id="2.60.40.790">
    <property type="match status" value="1"/>
</dbReference>
<name>A0A212R296_9PROT</name>
<dbReference type="Pfam" id="PF00011">
    <property type="entry name" value="HSP20"/>
    <property type="match status" value="1"/>
</dbReference>
<dbReference type="RefSeq" id="WP_088561052.1">
    <property type="nucleotide sequence ID" value="NZ_FYEH01000005.1"/>
</dbReference>
<feature type="domain" description="SHSP" evidence="4">
    <location>
        <begin position="22"/>
        <end position="137"/>
    </location>
</feature>
<dbReference type="InterPro" id="IPR002068">
    <property type="entry name" value="A-crystallin/Hsp20_dom"/>
</dbReference>
<organism evidence="5 6">
    <name type="scientific">Arboricoccus pini</name>
    <dbReference type="NCBI Taxonomy" id="1963835"/>
    <lineage>
        <taxon>Bacteria</taxon>
        <taxon>Pseudomonadati</taxon>
        <taxon>Pseudomonadota</taxon>
        <taxon>Alphaproteobacteria</taxon>
        <taxon>Geminicoccales</taxon>
        <taxon>Geminicoccaceae</taxon>
        <taxon>Arboricoccus</taxon>
    </lineage>
</organism>
<dbReference type="OrthoDB" id="9810618at2"/>
<evidence type="ECO:0000256" key="1">
    <source>
        <dbReference type="ARBA" id="ARBA00023016"/>
    </source>
</evidence>
<reference evidence="5 6" key="1">
    <citation type="submission" date="2017-06" db="EMBL/GenBank/DDBJ databases">
        <authorList>
            <person name="Kim H.J."/>
            <person name="Triplett B.A."/>
        </authorList>
    </citation>
    <scope>NUCLEOTIDE SEQUENCE [LARGE SCALE GENOMIC DNA]</scope>
    <source>
        <strain evidence="5 6">B29T1</strain>
    </source>
</reference>
<accession>A0A212R296</accession>
<evidence type="ECO:0000256" key="2">
    <source>
        <dbReference type="PROSITE-ProRule" id="PRU00285"/>
    </source>
</evidence>
<gene>
    <name evidence="5" type="ORF">SAMN07250955_10556</name>
</gene>
<proteinExistence type="inferred from homology"/>
<comment type="similarity">
    <text evidence="2 3">Belongs to the small heat shock protein (HSP20) family.</text>
</comment>
<protein>
    <submittedName>
        <fullName evidence="5">Molecular chaperone IbpA</fullName>
    </submittedName>
</protein>
<dbReference type="PANTHER" id="PTHR47062:SF1">
    <property type="entry name" value="SMALL HEAT SHOCK PROTEIN IBPA"/>
    <property type="match status" value="1"/>
</dbReference>
<dbReference type="CDD" id="cd06470">
    <property type="entry name" value="ACD_IbpA-B_like"/>
    <property type="match status" value="1"/>
</dbReference>
<dbReference type="PROSITE" id="PS01031">
    <property type="entry name" value="SHSP"/>
    <property type="match status" value="1"/>
</dbReference>
<evidence type="ECO:0000259" key="4">
    <source>
        <dbReference type="PROSITE" id="PS01031"/>
    </source>
</evidence>
<dbReference type="SUPFAM" id="SSF49764">
    <property type="entry name" value="HSP20-like chaperones"/>
    <property type="match status" value="1"/>
</dbReference>
<dbReference type="AlphaFoldDB" id="A0A212R296"/>
<evidence type="ECO:0000256" key="3">
    <source>
        <dbReference type="RuleBase" id="RU003616"/>
    </source>
</evidence>
<keyword evidence="6" id="KW-1185">Reference proteome</keyword>
<dbReference type="Proteomes" id="UP000197065">
    <property type="component" value="Unassembled WGS sequence"/>
</dbReference>
<dbReference type="InterPro" id="IPR008978">
    <property type="entry name" value="HSP20-like_chaperone"/>
</dbReference>
<evidence type="ECO:0000313" key="6">
    <source>
        <dbReference type="Proteomes" id="UP000197065"/>
    </source>
</evidence>
<dbReference type="EMBL" id="FYEH01000005">
    <property type="protein sequence ID" value="SNB66154.1"/>
    <property type="molecule type" value="Genomic_DNA"/>
</dbReference>
<evidence type="ECO:0000313" key="5">
    <source>
        <dbReference type="EMBL" id="SNB66154.1"/>
    </source>
</evidence>
<sequence>MSIVFNSSFDPFRGLELFPANGARKPLAPAYDLVAQGEHNFKLALAVPGYAETELSLTVDDGTLIVRGEPKQSEESASDGLKWIRRGISHNAFEQRFALAEHVQVKSANLANGVLEIELERVIPEALKPRTIAIGKATVPADRSISQAA</sequence>
<keyword evidence="1" id="KW-0346">Stress response</keyword>
<dbReference type="PANTHER" id="PTHR47062">
    <property type="match status" value="1"/>
</dbReference>
<dbReference type="InterPro" id="IPR037913">
    <property type="entry name" value="ACD_IbpA/B"/>
</dbReference>